<proteinExistence type="predicted"/>
<dbReference type="SUPFAM" id="SSF88713">
    <property type="entry name" value="Glycoside hydrolase/deacetylase"/>
    <property type="match status" value="1"/>
</dbReference>
<dbReference type="Gene3D" id="3.20.20.370">
    <property type="entry name" value="Glycoside hydrolase/deacetylase"/>
    <property type="match status" value="1"/>
</dbReference>
<gene>
    <name evidence="2" type="ORF">SAMN05421543_11118</name>
</gene>
<evidence type="ECO:0000259" key="1">
    <source>
        <dbReference type="PROSITE" id="PS51677"/>
    </source>
</evidence>
<dbReference type="RefSeq" id="WP_074952701.1">
    <property type="nucleotide sequence ID" value="NZ_FPBV01000011.1"/>
</dbReference>
<dbReference type="STRING" id="392015.SAMN05421543_11118"/>
<dbReference type="InterPro" id="IPR050248">
    <property type="entry name" value="Polysacc_deacetylase_ArnD"/>
</dbReference>
<name>A0A1I7JP16_9BACL</name>
<keyword evidence="3" id="KW-1185">Reference proteome</keyword>
<dbReference type="GO" id="GO:0016810">
    <property type="term" value="F:hydrolase activity, acting on carbon-nitrogen (but not peptide) bonds"/>
    <property type="evidence" value="ECO:0007669"/>
    <property type="project" value="InterPro"/>
</dbReference>
<dbReference type="InterPro" id="IPR002509">
    <property type="entry name" value="NODB_dom"/>
</dbReference>
<dbReference type="AlphaFoldDB" id="A0A1I7JP16"/>
<dbReference type="EMBL" id="FPBV01000011">
    <property type="protein sequence ID" value="SFU86925.1"/>
    <property type="molecule type" value="Genomic_DNA"/>
</dbReference>
<dbReference type="Pfam" id="PF01522">
    <property type="entry name" value="Polysacc_deac_1"/>
    <property type="match status" value="1"/>
</dbReference>
<dbReference type="CDD" id="cd10959">
    <property type="entry name" value="CE4_NodB_like_3"/>
    <property type="match status" value="1"/>
</dbReference>
<accession>A0A1I7JP16</accession>
<dbReference type="PANTHER" id="PTHR10587:SF137">
    <property type="entry name" value="4-DEOXY-4-FORMAMIDO-L-ARABINOSE-PHOSPHOUNDECAPRENOL DEFORMYLASE ARND-RELATED"/>
    <property type="match status" value="1"/>
</dbReference>
<dbReference type="OrthoDB" id="62208at2"/>
<dbReference type="InterPro" id="IPR011330">
    <property type="entry name" value="Glyco_hydro/deAcase_b/a-brl"/>
</dbReference>
<reference evidence="3" key="1">
    <citation type="submission" date="2016-10" db="EMBL/GenBank/DDBJ databases">
        <authorList>
            <person name="Varghese N."/>
        </authorList>
    </citation>
    <scope>NUCLEOTIDE SEQUENCE [LARGE SCALE GENOMIC DNA]</scope>
    <source>
        <strain evidence="3">DSM 17980</strain>
    </source>
</reference>
<dbReference type="PROSITE" id="PS51677">
    <property type="entry name" value="NODB"/>
    <property type="match status" value="1"/>
</dbReference>
<protein>
    <submittedName>
        <fullName evidence="2">Peptidoglycan/xylan/chitin deacetylase, PgdA/CDA1 family</fullName>
    </submittedName>
</protein>
<dbReference type="Proteomes" id="UP000183508">
    <property type="component" value="Unassembled WGS sequence"/>
</dbReference>
<dbReference type="GO" id="GO:0005975">
    <property type="term" value="P:carbohydrate metabolic process"/>
    <property type="evidence" value="ECO:0007669"/>
    <property type="project" value="InterPro"/>
</dbReference>
<evidence type="ECO:0000313" key="3">
    <source>
        <dbReference type="Proteomes" id="UP000183508"/>
    </source>
</evidence>
<evidence type="ECO:0000313" key="2">
    <source>
        <dbReference type="EMBL" id="SFU86925.1"/>
    </source>
</evidence>
<organism evidence="2 3">
    <name type="scientific">Alicyclobacillus macrosporangiidus</name>
    <dbReference type="NCBI Taxonomy" id="392015"/>
    <lineage>
        <taxon>Bacteria</taxon>
        <taxon>Bacillati</taxon>
        <taxon>Bacillota</taxon>
        <taxon>Bacilli</taxon>
        <taxon>Bacillales</taxon>
        <taxon>Alicyclobacillaceae</taxon>
        <taxon>Alicyclobacillus</taxon>
    </lineage>
</organism>
<dbReference type="PANTHER" id="PTHR10587">
    <property type="entry name" value="GLYCOSYL TRANSFERASE-RELATED"/>
    <property type="match status" value="1"/>
</dbReference>
<feature type="domain" description="NodB homology" evidence="1">
    <location>
        <begin position="42"/>
        <end position="231"/>
    </location>
</feature>
<sequence>MRGWWLVVLVVAAVALGYAVMPNIWTRVFKRTALRRVPAAGRRVALTFDDGPDPKYTPRLLDVLAQCGVRATFFVIAEKAMRHAEIVERMIREGHEVAVHGMRHVLVPVLPPRSAWEQVFTAAEKLRERFGLSIRWYRPTWGLCNLPALWWTRGGRRGLRMVTWSIMVGDWRRTAPGVLRSRILRRLHPGAILVLHDSDETWGSEAGAPERVIELMPELTEALAARGYRLGPLRDLLAAGVAAQPGTGDSSGAASVPLRPQ</sequence>